<evidence type="ECO:0000256" key="3">
    <source>
        <dbReference type="ARBA" id="ARBA00023163"/>
    </source>
</evidence>
<protein>
    <submittedName>
        <fullName evidence="7">TetR family transcriptional regulator</fullName>
    </submittedName>
</protein>
<dbReference type="PROSITE" id="PS50977">
    <property type="entry name" value="HTH_TETR_2"/>
    <property type="match status" value="1"/>
</dbReference>
<dbReference type="InterPro" id="IPR009057">
    <property type="entry name" value="Homeodomain-like_sf"/>
</dbReference>
<name>A0A149QSR9_9PROT</name>
<keyword evidence="2 4" id="KW-0238">DNA-binding</keyword>
<proteinExistence type="predicted"/>
<keyword evidence="1" id="KW-0805">Transcription regulation</keyword>
<dbReference type="InterPro" id="IPR039536">
    <property type="entry name" value="TetR_C_Proteobacteria"/>
</dbReference>
<dbReference type="InterPro" id="IPR050109">
    <property type="entry name" value="HTH-type_TetR-like_transc_reg"/>
</dbReference>
<dbReference type="AlphaFoldDB" id="A0A149QSR9"/>
<accession>A0A149QSR9</accession>
<dbReference type="RefSeq" id="WP_062496987.1">
    <property type="nucleotide sequence ID" value="NZ_LHZB01000117.1"/>
</dbReference>
<dbReference type="PRINTS" id="PR00455">
    <property type="entry name" value="HTHTETR"/>
</dbReference>
<dbReference type="InterPro" id="IPR023772">
    <property type="entry name" value="DNA-bd_HTH_TetR-type_CS"/>
</dbReference>
<evidence type="ECO:0000313" key="8">
    <source>
        <dbReference type="Proteomes" id="UP000075573"/>
    </source>
</evidence>
<evidence type="ECO:0000256" key="2">
    <source>
        <dbReference type="ARBA" id="ARBA00023125"/>
    </source>
</evidence>
<dbReference type="Gene3D" id="1.10.357.10">
    <property type="entry name" value="Tetracycline Repressor, domain 2"/>
    <property type="match status" value="1"/>
</dbReference>
<feature type="domain" description="HTH tetR-type" evidence="6">
    <location>
        <begin position="27"/>
        <end position="87"/>
    </location>
</feature>
<dbReference type="PROSITE" id="PS01081">
    <property type="entry name" value="HTH_TETR_1"/>
    <property type="match status" value="1"/>
</dbReference>
<dbReference type="InterPro" id="IPR036271">
    <property type="entry name" value="Tet_transcr_reg_TetR-rel_C_sf"/>
</dbReference>
<organism evidence="7 8">
    <name type="scientific">Gluconobacter potus</name>
    <dbReference type="NCBI Taxonomy" id="2724927"/>
    <lineage>
        <taxon>Bacteria</taxon>
        <taxon>Pseudomonadati</taxon>
        <taxon>Pseudomonadota</taxon>
        <taxon>Alphaproteobacteria</taxon>
        <taxon>Acetobacterales</taxon>
        <taxon>Acetobacteraceae</taxon>
        <taxon>Gluconobacter</taxon>
    </lineage>
</organism>
<dbReference type="PATRIC" id="fig|442.7.peg.2139"/>
<feature type="region of interest" description="Disordered" evidence="5">
    <location>
        <begin position="1"/>
        <end position="23"/>
    </location>
</feature>
<evidence type="ECO:0000256" key="1">
    <source>
        <dbReference type="ARBA" id="ARBA00023015"/>
    </source>
</evidence>
<evidence type="ECO:0000259" key="6">
    <source>
        <dbReference type="PROSITE" id="PS50977"/>
    </source>
</evidence>
<dbReference type="SUPFAM" id="SSF46689">
    <property type="entry name" value="Homeodomain-like"/>
    <property type="match status" value="1"/>
</dbReference>
<dbReference type="GO" id="GO:0000976">
    <property type="term" value="F:transcription cis-regulatory region binding"/>
    <property type="evidence" value="ECO:0007669"/>
    <property type="project" value="TreeGrafter"/>
</dbReference>
<dbReference type="InterPro" id="IPR001647">
    <property type="entry name" value="HTH_TetR"/>
</dbReference>
<evidence type="ECO:0000313" key="7">
    <source>
        <dbReference type="EMBL" id="KXV00234.1"/>
    </source>
</evidence>
<dbReference type="PANTHER" id="PTHR30055:SF146">
    <property type="entry name" value="HTH-TYPE TRANSCRIPTIONAL DUAL REGULATOR CECR"/>
    <property type="match status" value="1"/>
</dbReference>
<dbReference type="SUPFAM" id="SSF48498">
    <property type="entry name" value="Tetracyclin repressor-like, C-terminal domain"/>
    <property type="match status" value="1"/>
</dbReference>
<dbReference type="GO" id="GO:0003700">
    <property type="term" value="F:DNA-binding transcription factor activity"/>
    <property type="evidence" value="ECO:0007669"/>
    <property type="project" value="TreeGrafter"/>
</dbReference>
<evidence type="ECO:0000256" key="4">
    <source>
        <dbReference type="PROSITE-ProRule" id="PRU00335"/>
    </source>
</evidence>
<gene>
    <name evidence="7" type="ORF">AD929_11335</name>
</gene>
<dbReference type="Pfam" id="PF14246">
    <property type="entry name" value="TetR_C_7"/>
    <property type="match status" value="1"/>
</dbReference>
<dbReference type="Proteomes" id="UP000075573">
    <property type="component" value="Unassembled WGS sequence"/>
</dbReference>
<sequence length="225" mass="24702">MTGIMDDGSAGPSAGADEAGSADPAGCAKREQILKGAGTVFLANGYEGASMSRIAQMAGVSKGTLYNHFDGKASLFSAFFEEQARCRLAPIVALSRNDEQSVRLTLIRFAEMAVHMLISPMALGLYRIIVGEVEKFPNLADTFWRYGFDRKLSNLTEYLTRIVARGDLDIADPRLSAEQFMLMCQARIVQRRRFGLPVDDSDAAIAEFAAFTADSFLKIYEPRHQ</sequence>
<dbReference type="Pfam" id="PF00440">
    <property type="entry name" value="TetR_N"/>
    <property type="match status" value="1"/>
</dbReference>
<feature type="DNA-binding region" description="H-T-H motif" evidence="4">
    <location>
        <begin position="50"/>
        <end position="69"/>
    </location>
</feature>
<reference evidence="7 8" key="1">
    <citation type="submission" date="2015-06" db="EMBL/GenBank/DDBJ databases">
        <title>Improved classification and identification of acetic acid bacteria using matrix-assisted laser desorption/ionization time-of-flight mass spectrometry; Gluconobacter nephelii and Gluconobacter uchimurae are later heterotypic synonyms of Gluconobacter japonicus and Gluconobacter oxydans, respectively.</title>
        <authorList>
            <person name="Li L."/>
            <person name="Cleenwerck I."/>
            <person name="De Vuyst L."/>
            <person name="Vandamme P."/>
        </authorList>
    </citation>
    <scope>NUCLEOTIDE SEQUENCE [LARGE SCALE GENOMIC DNA]</scope>
    <source>
        <strain evidence="7 8">LMG 1764</strain>
    </source>
</reference>
<dbReference type="EMBL" id="LHZB01000117">
    <property type="protein sequence ID" value="KXV00234.1"/>
    <property type="molecule type" value="Genomic_DNA"/>
</dbReference>
<evidence type="ECO:0000256" key="5">
    <source>
        <dbReference type="SAM" id="MobiDB-lite"/>
    </source>
</evidence>
<dbReference type="PANTHER" id="PTHR30055">
    <property type="entry name" value="HTH-TYPE TRANSCRIPTIONAL REGULATOR RUTR"/>
    <property type="match status" value="1"/>
</dbReference>
<dbReference type="FunFam" id="1.10.10.60:FF:000141">
    <property type="entry name" value="TetR family transcriptional regulator"/>
    <property type="match status" value="1"/>
</dbReference>
<dbReference type="Gene3D" id="1.10.10.60">
    <property type="entry name" value="Homeodomain-like"/>
    <property type="match status" value="1"/>
</dbReference>
<keyword evidence="3" id="KW-0804">Transcription</keyword>
<comment type="caution">
    <text evidence="7">The sequence shown here is derived from an EMBL/GenBank/DDBJ whole genome shotgun (WGS) entry which is preliminary data.</text>
</comment>